<evidence type="ECO:0000256" key="1">
    <source>
        <dbReference type="SAM" id="MobiDB-lite"/>
    </source>
</evidence>
<reference evidence="4 5" key="1">
    <citation type="journal article" date="2020" name="Nat. Commun.">
        <title>Genome of Tripterygium wilfordii and identification of cytochrome P450 involved in triptolide biosynthesis.</title>
        <authorList>
            <person name="Tu L."/>
            <person name="Su P."/>
            <person name="Zhang Z."/>
            <person name="Gao L."/>
            <person name="Wang J."/>
            <person name="Hu T."/>
            <person name="Zhou J."/>
            <person name="Zhang Y."/>
            <person name="Zhao Y."/>
            <person name="Liu Y."/>
            <person name="Song Y."/>
            <person name="Tong Y."/>
            <person name="Lu Y."/>
            <person name="Yang J."/>
            <person name="Xu C."/>
            <person name="Jia M."/>
            <person name="Peters R.J."/>
            <person name="Huang L."/>
            <person name="Gao W."/>
        </authorList>
    </citation>
    <scope>NUCLEOTIDE SEQUENCE [LARGE SCALE GENOMIC DNA]</scope>
    <source>
        <strain evidence="5">cv. XIE 37</strain>
        <tissue evidence="4">Leaf</tissue>
    </source>
</reference>
<dbReference type="PANTHER" id="PTHR31280:SF3">
    <property type="entry name" value="DNA TOPOISOMERASE 4 SUBUNIT B (DUF810)"/>
    <property type="match status" value="1"/>
</dbReference>
<dbReference type="InterPro" id="IPR057984">
    <property type="entry name" value="PATROL1_C"/>
</dbReference>
<dbReference type="InterPro" id="IPR008528">
    <property type="entry name" value="unc-13_homologue"/>
</dbReference>
<evidence type="ECO:0000259" key="2">
    <source>
        <dbReference type="PROSITE" id="PS51258"/>
    </source>
</evidence>
<accession>A0A7J7C7N8</accession>
<dbReference type="OrthoDB" id="2015333at2759"/>
<organism evidence="4 5">
    <name type="scientific">Tripterygium wilfordii</name>
    <name type="common">Thunder God vine</name>
    <dbReference type="NCBI Taxonomy" id="458696"/>
    <lineage>
        <taxon>Eukaryota</taxon>
        <taxon>Viridiplantae</taxon>
        <taxon>Streptophyta</taxon>
        <taxon>Embryophyta</taxon>
        <taxon>Tracheophyta</taxon>
        <taxon>Spermatophyta</taxon>
        <taxon>Magnoliopsida</taxon>
        <taxon>eudicotyledons</taxon>
        <taxon>Gunneridae</taxon>
        <taxon>Pentapetalae</taxon>
        <taxon>rosids</taxon>
        <taxon>fabids</taxon>
        <taxon>Celastrales</taxon>
        <taxon>Celastraceae</taxon>
        <taxon>Tripterygium</taxon>
    </lineage>
</organism>
<dbReference type="FunCoup" id="A0A7J7C7N8">
    <property type="interactions" value="1207"/>
</dbReference>
<dbReference type="AlphaFoldDB" id="A0A7J7C7N8"/>
<dbReference type="PROSITE" id="PS51259">
    <property type="entry name" value="MHD2"/>
    <property type="match status" value="1"/>
</dbReference>
<dbReference type="PANTHER" id="PTHR31280">
    <property type="entry name" value="PROTEIN UNC-13 HOMOLOG"/>
    <property type="match status" value="1"/>
</dbReference>
<dbReference type="EMBL" id="JAAARO010000020">
    <property type="protein sequence ID" value="KAF5729965.1"/>
    <property type="molecule type" value="Genomic_DNA"/>
</dbReference>
<dbReference type="Proteomes" id="UP000593562">
    <property type="component" value="Unassembled WGS sequence"/>
</dbReference>
<comment type="caution">
    <text evidence="4">The sequence shown here is derived from an EMBL/GenBank/DDBJ whole genome shotgun (WGS) entry which is preliminary data.</text>
</comment>
<dbReference type="Pfam" id="PF25761">
    <property type="entry name" value="TPR_PATROL1"/>
    <property type="match status" value="1"/>
</dbReference>
<feature type="region of interest" description="Disordered" evidence="1">
    <location>
        <begin position="136"/>
        <end position="155"/>
    </location>
</feature>
<evidence type="ECO:0000313" key="5">
    <source>
        <dbReference type="Proteomes" id="UP000593562"/>
    </source>
</evidence>
<name>A0A7J7C7N8_TRIWF</name>
<feature type="domain" description="MHD2" evidence="3">
    <location>
        <begin position="930"/>
        <end position="1040"/>
    </location>
</feature>
<evidence type="ECO:0000313" key="4">
    <source>
        <dbReference type="EMBL" id="KAF5729965.1"/>
    </source>
</evidence>
<dbReference type="Gene3D" id="1.10.357.50">
    <property type="match status" value="1"/>
</dbReference>
<feature type="domain" description="MHD1" evidence="2">
    <location>
        <begin position="647"/>
        <end position="779"/>
    </location>
</feature>
<sequence>MEQTRLLERYRRDRRKLLEFLLSSGLINEVRNPSSSTASSVSDIDVDSLSADYLLHCITSGGVLNISEVAKKDSVESPYPIMIHSQHGNSYFLLSDPDSAGSPPRRVPPSVNVSRTNIHSVISPTELESLNACRATTSRDENGPKSKGVTTAAVRPAESSVIPTLGLPRLKTGLSDDDLRESAYELLLASVYFTGIEVCSVEDTKKDKSSKFLSGLKSKRGKHSQSQASERHLELIDTICVQMQISDAMDTCTRRNLMQLAARKMTGQIDLPHISLGLLNGIFKSDFPNEKSYMQWMNRQANILEELLCCPGSLTASEDLTIRSCLAKIRDANEWDTAMSPFERVAAIASIKQVAIKLSSLPGEYGVQGETYYWTAGYPLNIRIYEKLLFIVFDVLDEGEIIEEADEVLSFVKLNWCTLGITQKMHDALYGWVLFQQFVGTEEGMLLEYAVTEVAKVLLAEKDSEKEAQYMKSLVCFRECKGSALKLSLVHAVFLSIGIWCDGTLNDYHQYFGQKPGTFKRLMDLVSAVGIPISVESGEIKLSRLNDLTDDAARKLSTYVEKSIEAAYRRVVSALALESQVEKTHYLALLANGVRQIAEREFSAFSPVLRQWCPESLMISVTLLHQFYGDTLKSFLRRVSSFSEDVRLVLSAADSLDHYLTQLYVSSSEENTLSHPFKRNLSHYQIGEVCGPMILDWLIAQHDHILEWTGRAFDLEGWEPLSNQKKYASSIIEVFRIIEETVDQLFGFDLPLNITHLQALLSVIFHSLDAYLLRVRRQLVEKNNLYPPIPPLTRYEETVLPIIKKKLLESMLLEDGVKLKLNELTIPKLCIRLNTLQYIQKQIGVLEDGIRKSWAQVRPSLDPKQDQILEMDFLTHGEAMEELFITTFHSIRDTAACAVSKICDFTGTRFVFWDMRDTLLFHVYRGNVETARLDIAIPHIDRVLDHICCLVDDDLRDSVVLSIYKATLEGFVWVLLNGGPSRAFSDSDIRVVEDDLDNLKEFFIADGEGLPRSLVEKEAKSAKQILSLFSLETEIVIRMLMNASEHISTGTDLQNYDHTHLEDAHTLIRVLCHKRDKEASRFLRRKYQLPMSSEYDDTLGERSLRSSAVSDLLKQSTSFQWTKNGHTSFKSIKQKFHEATSDFRNVTW</sequence>
<proteinExistence type="predicted"/>
<dbReference type="PROSITE" id="PS51258">
    <property type="entry name" value="MHD1"/>
    <property type="match status" value="1"/>
</dbReference>
<evidence type="ECO:0008006" key="6">
    <source>
        <dbReference type="Google" id="ProtNLM"/>
    </source>
</evidence>
<keyword evidence="5" id="KW-1185">Reference proteome</keyword>
<evidence type="ECO:0000259" key="3">
    <source>
        <dbReference type="PROSITE" id="PS51259"/>
    </source>
</evidence>
<gene>
    <name evidence="4" type="ORF">HS088_TW20G00334</name>
</gene>
<dbReference type="InParanoid" id="A0A7J7C7N8"/>
<dbReference type="InterPro" id="IPR014772">
    <property type="entry name" value="Munc13_dom-2"/>
</dbReference>
<dbReference type="InterPro" id="IPR014770">
    <property type="entry name" value="Munc13_1"/>
</dbReference>
<protein>
    <recommendedName>
        <fullName evidence="6">Protein unc-13 homolog</fullName>
    </recommendedName>
</protein>